<evidence type="ECO:0000256" key="1">
    <source>
        <dbReference type="ARBA" id="ARBA00001947"/>
    </source>
</evidence>
<dbReference type="RefSeq" id="WP_111443904.1">
    <property type="nucleotide sequence ID" value="NZ_QKZK01000001.1"/>
</dbReference>
<dbReference type="SUPFAM" id="SSF56281">
    <property type="entry name" value="Metallo-hydrolase/oxidoreductase"/>
    <property type="match status" value="1"/>
</dbReference>
<keyword evidence="7" id="KW-1185">Reference proteome</keyword>
<dbReference type="Gene3D" id="3.60.15.10">
    <property type="entry name" value="Ribonuclease Z/Hydroxyacylglutathione hydrolase-like"/>
    <property type="match status" value="1"/>
</dbReference>
<accession>A0A2W7NVX1</accession>
<name>A0A2W7NVX1_9BACT</name>
<dbReference type="Proteomes" id="UP000249239">
    <property type="component" value="Unassembled WGS sequence"/>
</dbReference>
<reference evidence="6 7" key="1">
    <citation type="submission" date="2018-06" db="EMBL/GenBank/DDBJ databases">
        <title>Genomic Encyclopedia of Archaeal and Bacterial Type Strains, Phase II (KMG-II): from individual species to whole genera.</title>
        <authorList>
            <person name="Goeker M."/>
        </authorList>
    </citation>
    <scope>NUCLEOTIDE SEQUENCE [LARGE SCALE GENOMIC DNA]</scope>
    <source>
        <strain evidence="6 7">DSM 6779</strain>
    </source>
</reference>
<keyword evidence="3 6" id="KW-0378">Hydrolase</keyword>
<dbReference type="InterPro" id="IPR036866">
    <property type="entry name" value="RibonucZ/Hydroxyglut_hydro"/>
</dbReference>
<feature type="domain" description="Metallo-beta-lactamase" evidence="5">
    <location>
        <begin position="13"/>
        <end position="196"/>
    </location>
</feature>
<dbReference type="EMBL" id="QKZK01000001">
    <property type="protein sequence ID" value="PZX20754.1"/>
    <property type="molecule type" value="Genomic_DNA"/>
</dbReference>
<dbReference type="AlphaFoldDB" id="A0A2W7NVX1"/>
<dbReference type="Pfam" id="PF00753">
    <property type="entry name" value="Lactamase_B"/>
    <property type="match status" value="1"/>
</dbReference>
<dbReference type="InterPro" id="IPR051453">
    <property type="entry name" value="MBL_Glyoxalase_II"/>
</dbReference>
<dbReference type="GO" id="GO:0016787">
    <property type="term" value="F:hydrolase activity"/>
    <property type="evidence" value="ECO:0007669"/>
    <property type="project" value="UniProtKB-KW"/>
</dbReference>
<dbReference type="OrthoDB" id="9802248at2"/>
<organism evidence="6 7">
    <name type="scientific">Breznakibacter xylanolyticus</name>
    <dbReference type="NCBI Taxonomy" id="990"/>
    <lineage>
        <taxon>Bacteria</taxon>
        <taxon>Pseudomonadati</taxon>
        <taxon>Bacteroidota</taxon>
        <taxon>Bacteroidia</taxon>
        <taxon>Marinilabiliales</taxon>
        <taxon>Marinilabiliaceae</taxon>
        <taxon>Breznakibacter</taxon>
    </lineage>
</organism>
<keyword evidence="4" id="KW-0862">Zinc</keyword>
<comment type="caution">
    <text evidence="6">The sequence shown here is derived from an EMBL/GenBank/DDBJ whole genome shotgun (WGS) entry which is preliminary data.</text>
</comment>
<dbReference type="GO" id="GO:0046872">
    <property type="term" value="F:metal ion binding"/>
    <property type="evidence" value="ECO:0007669"/>
    <property type="project" value="UniProtKB-KW"/>
</dbReference>
<dbReference type="CDD" id="cd06262">
    <property type="entry name" value="metallo-hydrolase-like_MBL-fold"/>
    <property type="match status" value="1"/>
</dbReference>
<sequence>MIHITPFAFSPFQINTYVLHDDTKECIIVDPGCLEVREEQRLEAFITQNGLKPVKIVNTHLHLDHVFGSAWVADRWNLEIWAHEGDEFMLPHTVDHALSYGIRMNSNPPAVNHRLNEGDEVTFGNSHLKVLHVPGHSPGSVVLYDPEGQRLLAGDVLFRDSIGRTDLPGGSFDLLKQGITGKLFTLPDEAIVYPGHGPETTIGWEKKHNPYL</sequence>
<evidence type="ECO:0000259" key="5">
    <source>
        <dbReference type="SMART" id="SM00849"/>
    </source>
</evidence>
<evidence type="ECO:0000313" key="7">
    <source>
        <dbReference type="Proteomes" id="UP000249239"/>
    </source>
</evidence>
<evidence type="ECO:0000256" key="4">
    <source>
        <dbReference type="ARBA" id="ARBA00022833"/>
    </source>
</evidence>
<keyword evidence="2" id="KW-0479">Metal-binding</keyword>
<proteinExistence type="predicted"/>
<evidence type="ECO:0000256" key="2">
    <source>
        <dbReference type="ARBA" id="ARBA00022723"/>
    </source>
</evidence>
<dbReference type="SMART" id="SM00849">
    <property type="entry name" value="Lactamase_B"/>
    <property type="match status" value="1"/>
</dbReference>
<dbReference type="InterPro" id="IPR001279">
    <property type="entry name" value="Metallo-B-lactamas"/>
</dbReference>
<evidence type="ECO:0000256" key="3">
    <source>
        <dbReference type="ARBA" id="ARBA00022801"/>
    </source>
</evidence>
<protein>
    <submittedName>
        <fullName evidence="6">Glyoxylase-like metal-dependent hydrolase (Beta-lactamase superfamily II)</fullName>
    </submittedName>
</protein>
<dbReference type="PANTHER" id="PTHR46233:SF3">
    <property type="entry name" value="HYDROXYACYLGLUTATHIONE HYDROLASE GLOC"/>
    <property type="match status" value="1"/>
</dbReference>
<dbReference type="PANTHER" id="PTHR46233">
    <property type="entry name" value="HYDROXYACYLGLUTATHIONE HYDROLASE GLOC"/>
    <property type="match status" value="1"/>
</dbReference>
<gene>
    <name evidence="6" type="ORF">LX69_00179</name>
</gene>
<comment type="cofactor">
    <cofactor evidence="1">
        <name>Zn(2+)</name>
        <dbReference type="ChEBI" id="CHEBI:29105"/>
    </cofactor>
</comment>
<evidence type="ECO:0000313" key="6">
    <source>
        <dbReference type="EMBL" id="PZX20754.1"/>
    </source>
</evidence>